<accession>A0A4P9XGU8</accession>
<evidence type="ECO:0000256" key="6">
    <source>
        <dbReference type="ARBA" id="ARBA00022840"/>
    </source>
</evidence>
<dbReference type="Proteomes" id="UP000271241">
    <property type="component" value="Unassembled WGS sequence"/>
</dbReference>
<comment type="catalytic activity">
    <reaction evidence="8">
        <text>L-seryl-[protein] + ATP = O-phospho-L-seryl-[protein] + ADP + H(+)</text>
        <dbReference type="Rhea" id="RHEA:17989"/>
        <dbReference type="Rhea" id="RHEA-COMP:9863"/>
        <dbReference type="Rhea" id="RHEA-COMP:11604"/>
        <dbReference type="ChEBI" id="CHEBI:15378"/>
        <dbReference type="ChEBI" id="CHEBI:29999"/>
        <dbReference type="ChEBI" id="CHEBI:30616"/>
        <dbReference type="ChEBI" id="CHEBI:83421"/>
        <dbReference type="ChEBI" id="CHEBI:456216"/>
        <dbReference type="EC" id="2.7.11.1"/>
    </reaction>
</comment>
<feature type="domain" description="Protein kinase" evidence="10">
    <location>
        <begin position="144"/>
        <end position="392"/>
    </location>
</feature>
<proteinExistence type="predicted"/>
<keyword evidence="3" id="KW-0808">Transferase</keyword>
<dbReference type="InterPro" id="IPR000719">
    <property type="entry name" value="Prot_kinase_dom"/>
</dbReference>
<evidence type="ECO:0000256" key="5">
    <source>
        <dbReference type="ARBA" id="ARBA00022777"/>
    </source>
</evidence>
<reference evidence="12" key="1">
    <citation type="journal article" date="2018" name="Nat. Microbiol.">
        <title>Leveraging single-cell genomics to expand the fungal tree of life.</title>
        <authorList>
            <person name="Ahrendt S.R."/>
            <person name="Quandt C.A."/>
            <person name="Ciobanu D."/>
            <person name="Clum A."/>
            <person name="Salamov A."/>
            <person name="Andreopoulos B."/>
            <person name="Cheng J.F."/>
            <person name="Woyke T."/>
            <person name="Pelin A."/>
            <person name="Henrissat B."/>
            <person name="Reynolds N.K."/>
            <person name="Benny G.L."/>
            <person name="Smith M.E."/>
            <person name="James T.Y."/>
            <person name="Grigoriev I.V."/>
        </authorList>
    </citation>
    <scope>NUCLEOTIDE SEQUENCE [LARGE SCALE GENOMIC DNA]</scope>
    <source>
        <strain evidence="12">RSA 1356</strain>
    </source>
</reference>
<evidence type="ECO:0000256" key="3">
    <source>
        <dbReference type="ARBA" id="ARBA00022679"/>
    </source>
</evidence>
<dbReference type="EC" id="2.7.11.1" evidence="1"/>
<dbReference type="Gene3D" id="1.10.510.10">
    <property type="entry name" value="Transferase(Phosphotransferase) domain 1"/>
    <property type="match status" value="1"/>
</dbReference>
<evidence type="ECO:0000256" key="8">
    <source>
        <dbReference type="ARBA" id="ARBA00048679"/>
    </source>
</evidence>
<dbReference type="GO" id="GO:0005524">
    <property type="term" value="F:ATP binding"/>
    <property type="evidence" value="ECO:0007669"/>
    <property type="project" value="UniProtKB-KW"/>
</dbReference>
<dbReference type="OrthoDB" id="626167at2759"/>
<dbReference type="STRING" id="78915.A0A4P9XGU8"/>
<dbReference type="AlphaFoldDB" id="A0A4P9XGU8"/>
<dbReference type="PANTHER" id="PTHR24363:SF0">
    <property type="entry name" value="SERINE_THREONINE KINASE LIKE DOMAIN CONTAINING 1"/>
    <property type="match status" value="1"/>
</dbReference>
<dbReference type="PANTHER" id="PTHR24363">
    <property type="entry name" value="SERINE/THREONINE PROTEIN KINASE"/>
    <property type="match status" value="1"/>
</dbReference>
<evidence type="ECO:0000313" key="12">
    <source>
        <dbReference type="Proteomes" id="UP000271241"/>
    </source>
</evidence>
<dbReference type="EMBL" id="KZ993767">
    <property type="protein sequence ID" value="RKP04400.1"/>
    <property type="molecule type" value="Genomic_DNA"/>
</dbReference>
<evidence type="ECO:0000256" key="4">
    <source>
        <dbReference type="ARBA" id="ARBA00022741"/>
    </source>
</evidence>
<organism evidence="11 12">
    <name type="scientific">Thamnocephalis sphaerospora</name>
    <dbReference type="NCBI Taxonomy" id="78915"/>
    <lineage>
        <taxon>Eukaryota</taxon>
        <taxon>Fungi</taxon>
        <taxon>Fungi incertae sedis</taxon>
        <taxon>Zoopagomycota</taxon>
        <taxon>Zoopagomycotina</taxon>
        <taxon>Zoopagomycetes</taxon>
        <taxon>Zoopagales</taxon>
        <taxon>Sigmoideomycetaceae</taxon>
        <taxon>Thamnocephalis</taxon>
    </lineage>
</organism>
<keyword evidence="4" id="KW-0547">Nucleotide-binding</keyword>
<dbReference type="SUPFAM" id="SSF56112">
    <property type="entry name" value="Protein kinase-like (PK-like)"/>
    <property type="match status" value="1"/>
</dbReference>
<feature type="region of interest" description="Disordered" evidence="9">
    <location>
        <begin position="168"/>
        <end position="193"/>
    </location>
</feature>
<dbReference type="PROSITE" id="PS00108">
    <property type="entry name" value="PROTEIN_KINASE_ST"/>
    <property type="match status" value="1"/>
</dbReference>
<evidence type="ECO:0000256" key="2">
    <source>
        <dbReference type="ARBA" id="ARBA00022527"/>
    </source>
</evidence>
<dbReference type="Pfam" id="PF00069">
    <property type="entry name" value="Pkinase"/>
    <property type="match status" value="1"/>
</dbReference>
<dbReference type="InterPro" id="IPR008271">
    <property type="entry name" value="Ser/Thr_kinase_AS"/>
</dbReference>
<keyword evidence="6" id="KW-0067">ATP-binding</keyword>
<feature type="compositionally biased region" description="Gly residues" evidence="9">
    <location>
        <begin position="109"/>
        <end position="136"/>
    </location>
</feature>
<keyword evidence="12" id="KW-1185">Reference proteome</keyword>
<keyword evidence="5 11" id="KW-0418">Kinase</keyword>
<dbReference type="GO" id="GO:0004674">
    <property type="term" value="F:protein serine/threonine kinase activity"/>
    <property type="evidence" value="ECO:0007669"/>
    <property type="project" value="UniProtKB-KW"/>
</dbReference>
<keyword evidence="2" id="KW-0723">Serine/threonine-protein kinase</keyword>
<name>A0A4P9XGU8_9FUNG</name>
<protein>
    <recommendedName>
        <fullName evidence="1">non-specific serine/threonine protein kinase</fullName>
        <ecNumber evidence="1">2.7.11.1</ecNumber>
    </recommendedName>
</protein>
<evidence type="ECO:0000256" key="1">
    <source>
        <dbReference type="ARBA" id="ARBA00012513"/>
    </source>
</evidence>
<comment type="catalytic activity">
    <reaction evidence="7">
        <text>L-threonyl-[protein] + ATP = O-phospho-L-threonyl-[protein] + ADP + H(+)</text>
        <dbReference type="Rhea" id="RHEA:46608"/>
        <dbReference type="Rhea" id="RHEA-COMP:11060"/>
        <dbReference type="Rhea" id="RHEA-COMP:11605"/>
        <dbReference type="ChEBI" id="CHEBI:15378"/>
        <dbReference type="ChEBI" id="CHEBI:30013"/>
        <dbReference type="ChEBI" id="CHEBI:30616"/>
        <dbReference type="ChEBI" id="CHEBI:61977"/>
        <dbReference type="ChEBI" id="CHEBI:456216"/>
        <dbReference type="EC" id="2.7.11.1"/>
    </reaction>
</comment>
<sequence length="392" mass="42771">MHHAPFCVGSFAHGLEIEFYLGVSAHPDINHRGYSIYKYKTIKLSSTNDGFIDDARYIEASVAFCNQIDLVLERLEHNYAAVNAEEREAKRQRLGNMAKKSTATDNKGPGNGGQRNRGAAGGGGNSNVGARGGGGNADSVRMTLEEANVIRHGSFKPLPSETLHPIRRSIGTRSSVAKANSDNDADEDQSFEPPSWMAHATDAAGQQLFVKVFDIACFGRHEIWMHKLIRRAIRLRNNMQITLQYGELDGRIVKVVWMGECDGCPVLVMKAEQKAERPISTPMQLAKLAQDVATTLAMLHDDIKLVHGDIKPENLIVTENGGDEQPVRVVICDFGSAHPIEDDTEASAPMYPTGGTKGYCAPESDKCDPTPASDVYSLGATLRAIMKARSKH</sequence>
<dbReference type="PROSITE" id="PS50011">
    <property type="entry name" value="PROTEIN_KINASE_DOM"/>
    <property type="match status" value="1"/>
</dbReference>
<evidence type="ECO:0000256" key="7">
    <source>
        <dbReference type="ARBA" id="ARBA00047899"/>
    </source>
</evidence>
<dbReference type="InterPro" id="IPR011009">
    <property type="entry name" value="Kinase-like_dom_sf"/>
</dbReference>
<evidence type="ECO:0000259" key="10">
    <source>
        <dbReference type="PROSITE" id="PS50011"/>
    </source>
</evidence>
<feature type="region of interest" description="Disordered" evidence="9">
    <location>
        <begin position="88"/>
        <end position="138"/>
    </location>
</feature>
<gene>
    <name evidence="11" type="ORF">THASP1DRAFT_33839</name>
</gene>
<feature type="compositionally biased region" description="Polar residues" evidence="9">
    <location>
        <begin position="171"/>
        <end position="182"/>
    </location>
</feature>
<evidence type="ECO:0000313" key="11">
    <source>
        <dbReference type="EMBL" id="RKP04400.1"/>
    </source>
</evidence>
<evidence type="ECO:0000256" key="9">
    <source>
        <dbReference type="SAM" id="MobiDB-lite"/>
    </source>
</evidence>